<comment type="subcellular location">
    <subcellularLocation>
        <location evidence="1">Nucleus</location>
    </subcellularLocation>
</comment>
<dbReference type="InterPro" id="IPR036955">
    <property type="entry name" value="AP2/ERF_dom_sf"/>
</dbReference>
<proteinExistence type="inferred from homology"/>
<dbReference type="GO" id="GO:0003677">
    <property type="term" value="F:DNA binding"/>
    <property type="evidence" value="ECO:0007669"/>
    <property type="project" value="UniProtKB-KW"/>
</dbReference>
<dbReference type="CDD" id="cd00018">
    <property type="entry name" value="AP2"/>
    <property type="match status" value="2"/>
</dbReference>
<dbReference type="SMART" id="SM00380">
    <property type="entry name" value="AP2"/>
    <property type="match status" value="2"/>
</dbReference>
<dbReference type="InterPro" id="IPR001471">
    <property type="entry name" value="AP2/ERF_dom"/>
</dbReference>
<keyword evidence="5" id="KW-0804">Transcription</keyword>
<feature type="domain" description="AP2/ERF" evidence="9">
    <location>
        <begin position="282"/>
        <end position="348"/>
    </location>
</feature>
<feature type="domain" description="AP2/ERF" evidence="9">
    <location>
        <begin position="384"/>
        <end position="442"/>
    </location>
</feature>
<keyword evidence="3" id="KW-0805">Transcription regulation</keyword>
<evidence type="ECO:0000256" key="6">
    <source>
        <dbReference type="ARBA" id="ARBA00023242"/>
    </source>
</evidence>
<dbReference type="OrthoDB" id="207175at2759"/>
<accession>A0A9E7JDC0</accession>
<evidence type="ECO:0000256" key="2">
    <source>
        <dbReference type="ARBA" id="ARBA00022737"/>
    </source>
</evidence>
<dbReference type="PROSITE" id="PS51032">
    <property type="entry name" value="AP2_ERF"/>
    <property type="match status" value="2"/>
</dbReference>
<dbReference type="PANTHER" id="PTHR32467">
    <property type="entry name" value="AP2-LIKE ETHYLENE-RESPONSIVE TRANSCRIPTION FACTOR"/>
    <property type="match status" value="1"/>
</dbReference>
<name>A0A9E7JDC0_9LILI</name>
<keyword evidence="2" id="KW-0677">Repeat</keyword>
<organism evidence="10 11">
    <name type="scientific">Musa troglodytarum</name>
    <name type="common">fe'i banana</name>
    <dbReference type="NCBI Taxonomy" id="320322"/>
    <lineage>
        <taxon>Eukaryota</taxon>
        <taxon>Viridiplantae</taxon>
        <taxon>Streptophyta</taxon>
        <taxon>Embryophyta</taxon>
        <taxon>Tracheophyta</taxon>
        <taxon>Spermatophyta</taxon>
        <taxon>Magnoliopsida</taxon>
        <taxon>Liliopsida</taxon>
        <taxon>Zingiberales</taxon>
        <taxon>Musaceae</taxon>
        <taxon>Musa</taxon>
    </lineage>
</organism>
<dbReference type="Gene3D" id="3.30.730.10">
    <property type="entry name" value="AP2/ERF domain"/>
    <property type="match status" value="2"/>
</dbReference>
<dbReference type="InterPro" id="IPR016177">
    <property type="entry name" value="DNA-bd_dom_sf"/>
</dbReference>
<dbReference type="Pfam" id="PF00847">
    <property type="entry name" value="AP2"/>
    <property type="match status" value="2"/>
</dbReference>
<reference evidence="10" key="1">
    <citation type="submission" date="2022-05" db="EMBL/GenBank/DDBJ databases">
        <title>The Musa troglodytarum L. genome provides insights into the mechanism of non-climacteric behaviour and enrichment of carotenoids.</title>
        <authorList>
            <person name="Wang J."/>
        </authorList>
    </citation>
    <scope>NUCLEOTIDE SEQUENCE</scope>
    <source>
        <tissue evidence="10">Leaf</tissue>
    </source>
</reference>
<keyword evidence="6" id="KW-0539">Nucleus</keyword>
<dbReference type="SUPFAM" id="SSF54171">
    <property type="entry name" value="DNA-binding domain"/>
    <property type="match status" value="2"/>
</dbReference>
<sequence length="593" mass="64232">MEMSGWLGFSLSSSRGNGSCGCEEDQFGGGGEGSGGGGAAAGGGGGDDGRVELGFASSNPLVLMPLRSDGSIYLMEPPPLRHTPCASDWKYGAIATTTNSSSNPEEEGPKFEDFLGGYSEHTNEESPNLQQPISHFHAMYPGINVNMPPSIIPAAEGRTEEDVHDPYHYIQSFHHPFQDPTTLRPPPLTTDPIYSVGTDGSISISGMKSWLRQNQYAAEKQPADGVRSLSLSMSPGLGLQSVPHESAPAEAADDPSRLNAKSAARETVPRKSIETFGQRTSQYRGVTRHRWTGRYEAHLWDNSCRKEGQTRKGRQVYLGGYDKEEKAARAYDLAALKYWGPTTHTNFPLSTYEKELEEMKNMSRQEFVANLRRKSSGFSRGASVYRGVTRHHQHGRWQARIGRVAGNKDLYLGTFSTQEEAAEAYDIAAIKFRGPNAVTNFDIGRYDVKRICSSNHLIGGDLAKRTAKDSSSMSLETDHQPSPAITKSGIAGADDDFSGMLCNPKLDDASNRLPADAAPVVSSSPGNPISYHSMCGDFSQAFLYPTAMKYECGDGSSNGGNGDGGSMNWMVAAARPTELPAVNQLPMFALWND</sequence>
<dbReference type="GO" id="GO:0003700">
    <property type="term" value="F:DNA-binding transcription factor activity"/>
    <property type="evidence" value="ECO:0007669"/>
    <property type="project" value="InterPro"/>
</dbReference>
<feature type="compositionally biased region" description="Low complexity" evidence="8">
    <location>
        <begin position="228"/>
        <end position="241"/>
    </location>
</feature>
<gene>
    <name evidence="10" type="ORF">MUK42_09287</name>
</gene>
<dbReference type="EMBL" id="CP097502">
    <property type="protein sequence ID" value="URD76829.1"/>
    <property type="molecule type" value="Genomic_DNA"/>
</dbReference>
<dbReference type="GO" id="GO:0005634">
    <property type="term" value="C:nucleus"/>
    <property type="evidence" value="ECO:0007669"/>
    <property type="project" value="UniProtKB-SubCell"/>
</dbReference>
<dbReference type="PRINTS" id="PR00367">
    <property type="entry name" value="ETHRSPELEMNT"/>
</dbReference>
<evidence type="ECO:0000256" key="4">
    <source>
        <dbReference type="ARBA" id="ARBA00023125"/>
    </source>
</evidence>
<dbReference type="AlphaFoldDB" id="A0A9E7JDC0"/>
<evidence type="ECO:0000313" key="10">
    <source>
        <dbReference type="EMBL" id="URD76829.1"/>
    </source>
</evidence>
<feature type="compositionally biased region" description="Gly residues" evidence="8">
    <location>
        <begin position="27"/>
        <end position="45"/>
    </location>
</feature>
<keyword evidence="4" id="KW-0238">DNA-binding</keyword>
<evidence type="ECO:0000256" key="3">
    <source>
        <dbReference type="ARBA" id="ARBA00023015"/>
    </source>
</evidence>
<keyword evidence="11" id="KW-1185">Reference proteome</keyword>
<evidence type="ECO:0000256" key="8">
    <source>
        <dbReference type="SAM" id="MobiDB-lite"/>
    </source>
</evidence>
<feature type="region of interest" description="Disordered" evidence="8">
    <location>
        <begin position="227"/>
        <end position="270"/>
    </location>
</feature>
<evidence type="ECO:0000256" key="7">
    <source>
        <dbReference type="ARBA" id="ARBA00037973"/>
    </source>
</evidence>
<evidence type="ECO:0000256" key="5">
    <source>
        <dbReference type="ARBA" id="ARBA00023163"/>
    </source>
</evidence>
<protein>
    <submittedName>
        <fullName evidence="10">AP2</fullName>
    </submittedName>
</protein>
<dbReference type="Proteomes" id="UP001055439">
    <property type="component" value="Chromosome 1"/>
</dbReference>
<comment type="similarity">
    <text evidence="7">Belongs to the AP2/ERF transcription factor family. AP2 subfamily.</text>
</comment>
<dbReference type="PANTHER" id="PTHR32467:SF90">
    <property type="entry name" value="AP2-LIKE ETHYLENE-RESPONSIVE TRANSCRIPTION FACTOR AIL1"/>
    <property type="match status" value="1"/>
</dbReference>
<dbReference type="EMBL" id="CP097502">
    <property type="protein sequence ID" value="URD76828.1"/>
    <property type="molecule type" value="Genomic_DNA"/>
</dbReference>
<evidence type="ECO:0000259" key="9">
    <source>
        <dbReference type="PROSITE" id="PS51032"/>
    </source>
</evidence>
<feature type="region of interest" description="Disordered" evidence="8">
    <location>
        <begin position="20"/>
        <end position="45"/>
    </location>
</feature>
<feature type="region of interest" description="Disordered" evidence="8">
    <location>
        <begin position="96"/>
        <end position="128"/>
    </location>
</feature>
<dbReference type="FunFam" id="3.30.730.10:FF:000002">
    <property type="entry name" value="AP2-like ethylene-responsive transcription factor"/>
    <property type="match status" value="1"/>
</dbReference>
<evidence type="ECO:0000313" key="11">
    <source>
        <dbReference type="Proteomes" id="UP001055439"/>
    </source>
</evidence>
<dbReference type="FunFam" id="3.30.730.10:FF:000003">
    <property type="entry name" value="AP2-like ethylene-responsive transcription factor ANT"/>
    <property type="match status" value="1"/>
</dbReference>
<evidence type="ECO:0000256" key="1">
    <source>
        <dbReference type="ARBA" id="ARBA00004123"/>
    </source>
</evidence>